<dbReference type="GO" id="GO:0016747">
    <property type="term" value="F:acyltransferase activity, transferring groups other than amino-acyl groups"/>
    <property type="evidence" value="ECO:0007669"/>
    <property type="project" value="TreeGrafter"/>
</dbReference>
<sequence length="531" mass="58699">MKRKADTVLPGYEAVPLHVYDSTLGNTDILTRIGLVFPSALSLERLQDSWFELVRAWPILAARVRPTPSTPSGLSYFVPTEATLAALEARSRSAHSKPLDKHIALVDASPRTISTFHAIAGRSVHAQLDAHQVSIGEAPDTRERDAMTCCNACTSWKQLLVTDQAYVTAQATKWADATSVTISFSHIAGDAFSIKNILEAWQRTLNGQLPEPLQDLGKDPFIKLLPQKGDAEELPLGWTKLGLVRTLKLLTSFAWDLKVRRPESSFRQYYVYMPQAQVDALMQQARRDLEQLATAEAAVAADAESESKEEKNTSAASPRDYTVSTFNVLFAWLLQNVHAAFPKQAKMSHALAVVNPKLRPPLGHVEGDYPAHPLWGGAFAAVIRELSAHDYATLPIGQVALHIRESLKEQVTPRNIRNNLVLLLRHTMWKKPSGKVFFWTKNTSNYWFGTTEWRSVKFAELDFGAAADPGNGAAPPSIHPVAMSAGMELPTTARNRWVIFGEAGKGVWFSGGMTPKEARNKNGFGRYILVK</sequence>
<dbReference type="OrthoDB" id="21502at2759"/>
<dbReference type="Proteomes" id="UP000306050">
    <property type="component" value="Chromosome SGRAM_15"/>
</dbReference>
<dbReference type="AlphaFoldDB" id="A0A4U7KV82"/>
<dbReference type="PANTHER" id="PTHR31642">
    <property type="entry name" value="TRICHOTHECENE 3-O-ACETYLTRANSFERASE"/>
    <property type="match status" value="1"/>
</dbReference>
<evidence type="ECO:0000313" key="2">
    <source>
        <dbReference type="Proteomes" id="UP000306050"/>
    </source>
</evidence>
<proteinExistence type="predicted"/>
<gene>
    <name evidence="1" type="ORF">EX895_002451</name>
</gene>
<dbReference type="GeneID" id="40725346"/>
<dbReference type="EMBL" id="SRRM01000008">
    <property type="protein sequence ID" value="TKY88463.1"/>
    <property type="molecule type" value="Genomic_DNA"/>
</dbReference>
<protein>
    <submittedName>
        <fullName evidence="1">Uncharacterized protein</fullName>
    </submittedName>
</protein>
<dbReference type="PANTHER" id="PTHR31642:SF294">
    <property type="entry name" value="ACETYLTRANSFERASE MATC1"/>
    <property type="match status" value="1"/>
</dbReference>
<keyword evidence="2" id="KW-1185">Reference proteome</keyword>
<dbReference type="InterPro" id="IPR023213">
    <property type="entry name" value="CAT-like_dom_sf"/>
</dbReference>
<comment type="caution">
    <text evidence="1">The sequence shown here is derived from an EMBL/GenBank/DDBJ whole genome shotgun (WGS) entry which is preliminary data.</text>
</comment>
<evidence type="ECO:0000313" key="1">
    <source>
        <dbReference type="EMBL" id="TKY88463.1"/>
    </source>
</evidence>
<dbReference type="InterPro" id="IPR050317">
    <property type="entry name" value="Plant_Fungal_Acyltransferase"/>
</dbReference>
<reference evidence="1 2" key="1">
    <citation type="submission" date="2019-05" db="EMBL/GenBank/DDBJ databases">
        <title>Sporisorium graminicola CBS 10092 draft sequencing and annotation.</title>
        <authorList>
            <person name="Solano-Gonzalez S."/>
            <person name="Caddick M.X."/>
            <person name="Darby A."/>
        </authorList>
    </citation>
    <scope>NUCLEOTIDE SEQUENCE [LARGE SCALE GENOMIC DNA]</scope>
    <source>
        <strain evidence="1 2">CBS 10092</strain>
    </source>
</reference>
<dbReference type="Gene3D" id="3.30.559.10">
    <property type="entry name" value="Chloramphenicol acetyltransferase-like domain"/>
    <property type="match status" value="2"/>
</dbReference>
<name>A0A4U7KV82_9BASI</name>
<dbReference type="KEGG" id="sgra:EX895_002451"/>
<accession>A0A4U7KV82</accession>
<organism evidence="1 2">
    <name type="scientific">Sporisorium graminicola</name>
    <dbReference type="NCBI Taxonomy" id="280036"/>
    <lineage>
        <taxon>Eukaryota</taxon>
        <taxon>Fungi</taxon>
        <taxon>Dikarya</taxon>
        <taxon>Basidiomycota</taxon>
        <taxon>Ustilaginomycotina</taxon>
        <taxon>Ustilaginomycetes</taxon>
        <taxon>Ustilaginales</taxon>
        <taxon>Ustilaginaceae</taxon>
        <taxon>Sporisorium</taxon>
    </lineage>
</organism>
<dbReference type="RefSeq" id="XP_029740448.1">
    <property type="nucleotide sequence ID" value="XM_029883050.1"/>
</dbReference>